<evidence type="ECO:0000313" key="6">
    <source>
        <dbReference type="Proteomes" id="UP000326924"/>
    </source>
</evidence>
<dbReference type="InterPro" id="IPR013154">
    <property type="entry name" value="ADH-like_N"/>
</dbReference>
<dbReference type="InterPro" id="IPR036291">
    <property type="entry name" value="NAD(P)-bd_dom_sf"/>
</dbReference>
<feature type="domain" description="Enoyl reductase (ER)" evidence="4">
    <location>
        <begin position="63"/>
        <end position="392"/>
    </location>
</feature>
<proteinExistence type="inferred from homology"/>
<feature type="region of interest" description="Disordered" evidence="3">
    <location>
        <begin position="20"/>
        <end position="46"/>
    </location>
</feature>
<dbReference type="SUPFAM" id="SSF50129">
    <property type="entry name" value="GroES-like"/>
    <property type="match status" value="1"/>
</dbReference>
<dbReference type="InParanoid" id="A0A5J5F5G8"/>
<dbReference type="OrthoDB" id="48317at2759"/>
<gene>
    <name evidence="5" type="ORF">FN846DRAFT_887798</name>
</gene>
<dbReference type="Proteomes" id="UP000326924">
    <property type="component" value="Unassembled WGS sequence"/>
</dbReference>
<dbReference type="InterPro" id="IPR011032">
    <property type="entry name" value="GroES-like_sf"/>
</dbReference>
<dbReference type="Gene3D" id="3.90.180.10">
    <property type="entry name" value="Medium-chain alcohol dehydrogenases, catalytic domain"/>
    <property type="match status" value="1"/>
</dbReference>
<dbReference type="SUPFAM" id="SSF51735">
    <property type="entry name" value="NAD(P)-binding Rossmann-fold domains"/>
    <property type="match status" value="1"/>
</dbReference>
<evidence type="ECO:0000313" key="5">
    <source>
        <dbReference type="EMBL" id="KAA8911486.1"/>
    </source>
</evidence>
<dbReference type="Gene3D" id="3.40.50.720">
    <property type="entry name" value="NAD(P)-binding Rossmann-like Domain"/>
    <property type="match status" value="1"/>
</dbReference>
<dbReference type="PANTHER" id="PTHR45348:SF2">
    <property type="entry name" value="ZINC-TYPE ALCOHOL DEHYDROGENASE-LIKE PROTEIN C2E1P3.01"/>
    <property type="match status" value="1"/>
</dbReference>
<reference evidence="5 6" key="1">
    <citation type="submission" date="2019-09" db="EMBL/GenBank/DDBJ databases">
        <title>Draft genome of the ectomycorrhizal ascomycete Sphaerosporella brunnea.</title>
        <authorList>
            <consortium name="DOE Joint Genome Institute"/>
            <person name="Benucci G.M."/>
            <person name="Marozzi G."/>
            <person name="Antonielli L."/>
            <person name="Sanchez S."/>
            <person name="Marco P."/>
            <person name="Wang X."/>
            <person name="Falini L.B."/>
            <person name="Barry K."/>
            <person name="Haridas S."/>
            <person name="Lipzen A."/>
            <person name="Labutti K."/>
            <person name="Grigoriev I.V."/>
            <person name="Murat C."/>
            <person name="Martin F."/>
            <person name="Albertini E."/>
            <person name="Donnini D."/>
            <person name="Bonito G."/>
        </authorList>
    </citation>
    <scope>NUCLEOTIDE SEQUENCE [LARGE SCALE GENOMIC DNA]</scope>
    <source>
        <strain evidence="5 6">Sb_GMNB300</strain>
    </source>
</reference>
<dbReference type="InterPro" id="IPR047122">
    <property type="entry name" value="Trans-enoyl_RdTase-like"/>
</dbReference>
<accession>A0A5J5F5G8</accession>
<dbReference type="FunCoup" id="A0A5J5F5G8">
    <property type="interactions" value="206"/>
</dbReference>
<comment type="caution">
    <text evidence="5">The sequence shown here is derived from an EMBL/GenBank/DDBJ whole genome shotgun (WGS) entry which is preliminary data.</text>
</comment>
<protein>
    <submittedName>
        <fullName evidence="5">Chaperonin 10-like protein</fullName>
    </submittedName>
</protein>
<keyword evidence="2" id="KW-0560">Oxidoreductase</keyword>
<dbReference type="EMBL" id="VXIS01000035">
    <property type="protein sequence ID" value="KAA8911486.1"/>
    <property type="molecule type" value="Genomic_DNA"/>
</dbReference>
<dbReference type="SMART" id="SM00829">
    <property type="entry name" value="PKS_ER"/>
    <property type="match status" value="1"/>
</dbReference>
<evidence type="ECO:0000256" key="3">
    <source>
        <dbReference type="SAM" id="MobiDB-lite"/>
    </source>
</evidence>
<dbReference type="Pfam" id="PF08240">
    <property type="entry name" value="ADH_N"/>
    <property type="match status" value="1"/>
</dbReference>
<keyword evidence="6" id="KW-1185">Reference proteome</keyword>
<evidence type="ECO:0000256" key="2">
    <source>
        <dbReference type="ARBA" id="ARBA00023002"/>
    </source>
</evidence>
<sequence>MTAAIQVEVPYLHEAFPTAEPASGHISSSSSSSTSSPTASPTSSTSSITDLAFIPTKALLLHSRSGPYELTDSWPRSTPNHGEVLIRNVCIGLNPIDWKSVHYGFGIHHLPWVSGRESSGIVEAVGPGVNRFKTGDRVLAPSTNYRDNRTSSFQEFSIALEANTAHIPEWLTWEDAASIGVAFVAASEALFNSLGLPRPYSQPGPPSASEDWLLIWGGASITGIMAIQLAKIIGLNVATVSSLHNTDYLRSYGADIVLDRHNPEEVVKALQSMDISMALDCVGAQTAEFAARALAENGRLVCLVQRPKFLSSPPKKGLEVLDVLIKRFHEDVQYGQELMELVERLLSERQLRTSRVKVLAGGFEDVETGLEKLRKNEISGEKVIVHVGKSVANNGGRV</sequence>
<dbReference type="PANTHER" id="PTHR45348">
    <property type="entry name" value="HYPOTHETICAL OXIDOREDUCTASE (EUROFUNG)"/>
    <property type="match status" value="1"/>
</dbReference>
<name>A0A5J5F5G8_9PEZI</name>
<dbReference type="GO" id="GO:0016651">
    <property type="term" value="F:oxidoreductase activity, acting on NAD(P)H"/>
    <property type="evidence" value="ECO:0007669"/>
    <property type="project" value="InterPro"/>
</dbReference>
<comment type="similarity">
    <text evidence="1">Belongs to the zinc-containing alcohol dehydrogenase family.</text>
</comment>
<feature type="compositionally biased region" description="Low complexity" evidence="3">
    <location>
        <begin position="27"/>
        <end position="46"/>
    </location>
</feature>
<dbReference type="AlphaFoldDB" id="A0A5J5F5G8"/>
<dbReference type="Pfam" id="PF00107">
    <property type="entry name" value="ADH_zinc_N"/>
    <property type="match status" value="1"/>
</dbReference>
<evidence type="ECO:0000256" key="1">
    <source>
        <dbReference type="ARBA" id="ARBA00008072"/>
    </source>
</evidence>
<dbReference type="InterPro" id="IPR013149">
    <property type="entry name" value="ADH-like_C"/>
</dbReference>
<evidence type="ECO:0000259" key="4">
    <source>
        <dbReference type="SMART" id="SM00829"/>
    </source>
</evidence>
<dbReference type="CDD" id="cd08249">
    <property type="entry name" value="enoyl_reductase_like"/>
    <property type="match status" value="1"/>
</dbReference>
<organism evidence="5 6">
    <name type="scientific">Sphaerosporella brunnea</name>
    <dbReference type="NCBI Taxonomy" id="1250544"/>
    <lineage>
        <taxon>Eukaryota</taxon>
        <taxon>Fungi</taxon>
        <taxon>Dikarya</taxon>
        <taxon>Ascomycota</taxon>
        <taxon>Pezizomycotina</taxon>
        <taxon>Pezizomycetes</taxon>
        <taxon>Pezizales</taxon>
        <taxon>Pyronemataceae</taxon>
        <taxon>Sphaerosporella</taxon>
    </lineage>
</organism>
<dbReference type="InterPro" id="IPR020843">
    <property type="entry name" value="ER"/>
</dbReference>